<dbReference type="Gene3D" id="3.30.465.10">
    <property type="match status" value="1"/>
</dbReference>
<dbReference type="AlphaFoldDB" id="A0A3C1KEB0"/>
<dbReference type="InterPro" id="IPR016166">
    <property type="entry name" value="FAD-bd_PCMH"/>
</dbReference>
<protein>
    <submittedName>
        <fullName evidence="2">Hydroxyacid dehydrogenase</fullName>
    </submittedName>
</protein>
<comment type="caution">
    <text evidence="2">The sequence shown here is derived from an EMBL/GenBank/DDBJ whole genome shotgun (WGS) entry which is preliminary data.</text>
</comment>
<dbReference type="InterPro" id="IPR006094">
    <property type="entry name" value="Oxid_FAD_bind_N"/>
</dbReference>
<evidence type="ECO:0000313" key="3">
    <source>
        <dbReference type="Proteomes" id="UP000257479"/>
    </source>
</evidence>
<proteinExistence type="predicted"/>
<gene>
    <name evidence="2" type="ORF">DCP95_10615</name>
</gene>
<feature type="non-terminal residue" evidence="2">
    <location>
        <position position="252"/>
    </location>
</feature>
<dbReference type="PANTHER" id="PTHR43716">
    <property type="entry name" value="D-2-HYDROXYGLUTARATE DEHYDROGENASE, MITOCHONDRIAL"/>
    <property type="match status" value="1"/>
</dbReference>
<dbReference type="GO" id="GO:0022904">
    <property type="term" value="P:respiratory electron transport chain"/>
    <property type="evidence" value="ECO:0007669"/>
    <property type="project" value="TreeGrafter"/>
</dbReference>
<dbReference type="Pfam" id="PF01565">
    <property type="entry name" value="FAD_binding_4"/>
    <property type="match status" value="1"/>
</dbReference>
<dbReference type="PANTHER" id="PTHR43716:SF2">
    <property type="entry name" value="BLL6224 PROTEIN"/>
    <property type="match status" value="1"/>
</dbReference>
<reference evidence="2 3" key="1">
    <citation type="journal article" date="2018" name="Nat. Biotechnol.">
        <title>A standardized bacterial taxonomy based on genome phylogeny substantially revises the tree of life.</title>
        <authorList>
            <person name="Parks D.H."/>
            <person name="Chuvochina M."/>
            <person name="Waite D.W."/>
            <person name="Rinke C."/>
            <person name="Skarshewski A."/>
            <person name="Chaumeil P.A."/>
            <person name="Hugenholtz P."/>
        </authorList>
    </citation>
    <scope>NUCLEOTIDE SEQUENCE [LARGE SCALE GENOMIC DNA]</scope>
    <source>
        <strain evidence="2">UBA9152</strain>
    </source>
</reference>
<feature type="domain" description="FAD-binding PCMH-type" evidence="1">
    <location>
        <begin position="38"/>
        <end position="219"/>
    </location>
</feature>
<organism evidence="2 3">
    <name type="scientific">Microbacterium ginsengisoli</name>
    <dbReference type="NCBI Taxonomy" id="400772"/>
    <lineage>
        <taxon>Bacteria</taxon>
        <taxon>Bacillati</taxon>
        <taxon>Actinomycetota</taxon>
        <taxon>Actinomycetes</taxon>
        <taxon>Micrococcales</taxon>
        <taxon>Microbacteriaceae</taxon>
        <taxon>Microbacterium</taxon>
    </lineage>
</organism>
<dbReference type="InterPro" id="IPR036318">
    <property type="entry name" value="FAD-bd_PCMH-like_sf"/>
</dbReference>
<accession>A0A3C1KEB0</accession>
<dbReference type="InterPro" id="IPR051264">
    <property type="entry name" value="FAD-oxidored/transferase_4"/>
</dbReference>
<dbReference type="PROSITE" id="PS51387">
    <property type="entry name" value="FAD_PCMH"/>
    <property type="match status" value="1"/>
</dbReference>
<dbReference type="Proteomes" id="UP000257479">
    <property type="component" value="Unassembled WGS sequence"/>
</dbReference>
<sequence length="252" mass="26137">MSVPADHIVEEFRAALDHNAVLTGDDADPFLLDPRNLRTADAAVVVRPADTAGVAATVRICAAHDVAIVPQGGNTGLSYGTESPTDRPSIVLSLARLNQIESVDPDRWTITAQAGVTIEAVQNAAKAVNRVFAPDWGARGTASVGGGIATDAGGNNVVRYGNMRDNVMGIEAVLADGTIWDGRRALVKDSSGYDLKHLFIGGEGTLGIVTSAVLKLRPATPYETSLLAAITGLDALAPLLDLAQQHAPGTVT</sequence>
<dbReference type="GO" id="GO:0071949">
    <property type="term" value="F:FAD binding"/>
    <property type="evidence" value="ECO:0007669"/>
    <property type="project" value="InterPro"/>
</dbReference>
<evidence type="ECO:0000259" key="1">
    <source>
        <dbReference type="PROSITE" id="PS51387"/>
    </source>
</evidence>
<dbReference type="SUPFAM" id="SSF56176">
    <property type="entry name" value="FAD-binding/transporter-associated domain-like"/>
    <property type="match status" value="1"/>
</dbReference>
<name>A0A3C1KEB0_9MICO</name>
<dbReference type="InterPro" id="IPR016169">
    <property type="entry name" value="FAD-bd_PCMH_sub2"/>
</dbReference>
<evidence type="ECO:0000313" key="2">
    <source>
        <dbReference type="EMBL" id="HAN25007.1"/>
    </source>
</evidence>
<dbReference type="EMBL" id="DMNG01000181">
    <property type="protein sequence ID" value="HAN25007.1"/>
    <property type="molecule type" value="Genomic_DNA"/>
</dbReference>